<dbReference type="Proteomes" id="UP001595850">
    <property type="component" value="Unassembled WGS sequence"/>
</dbReference>
<evidence type="ECO:0000313" key="3">
    <source>
        <dbReference type="Proteomes" id="UP001595850"/>
    </source>
</evidence>
<comment type="caution">
    <text evidence="2">The sequence shown here is derived from an EMBL/GenBank/DDBJ whole genome shotgun (WGS) entry which is preliminary data.</text>
</comment>
<protein>
    <submittedName>
        <fullName evidence="2">Uncharacterized protein</fullName>
    </submittedName>
</protein>
<feature type="region of interest" description="Disordered" evidence="1">
    <location>
        <begin position="1"/>
        <end position="61"/>
    </location>
</feature>
<feature type="compositionally biased region" description="Basic and acidic residues" evidence="1">
    <location>
        <begin position="34"/>
        <end position="45"/>
    </location>
</feature>
<accession>A0ABV8I828</accession>
<reference evidence="3" key="1">
    <citation type="journal article" date="2019" name="Int. J. Syst. Evol. Microbiol.">
        <title>The Global Catalogue of Microorganisms (GCM) 10K type strain sequencing project: providing services to taxonomists for standard genome sequencing and annotation.</title>
        <authorList>
            <consortium name="The Broad Institute Genomics Platform"/>
            <consortium name="The Broad Institute Genome Sequencing Center for Infectious Disease"/>
            <person name="Wu L."/>
            <person name="Ma J."/>
        </authorList>
    </citation>
    <scope>NUCLEOTIDE SEQUENCE [LARGE SCALE GENOMIC DNA]</scope>
    <source>
        <strain evidence="3">TBRC 4489</strain>
    </source>
</reference>
<evidence type="ECO:0000256" key="1">
    <source>
        <dbReference type="SAM" id="MobiDB-lite"/>
    </source>
</evidence>
<gene>
    <name evidence="2" type="ORF">ACFOWE_07070</name>
</gene>
<sequence>MGTAAHPAGVAAGGFDVARPVAQAPGDLGRQRAHGHDRGAGRDEMVGLDQPPGLAAVGGHA</sequence>
<name>A0ABV8I828_9ACTN</name>
<proteinExistence type="predicted"/>
<organism evidence="2 3">
    <name type="scientific">Planomonospora corallina</name>
    <dbReference type="NCBI Taxonomy" id="1806052"/>
    <lineage>
        <taxon>Bacteria</taxon>
        <taxon>Bacillati</taxon>
        <taxon>Actinomycetota</taxon>
        <taxon>Actinomycetes</taxon>
        <taxon>Streptosporangiales</taxon>
        <taxon>Streptosporangiaceae</taxon>
        <taxon>Planomonospora</taxon>
    </lineage>
</organism>
<keyword evidence="3" id="KW-1185">Reference proteome</keyword>
<dbReference type="RefSeq" id="WP_377286214.1">
    <property type="nucleotide sequence ID" value="NZ_JBHSBM010000011.1"/>
</dbReference>
<dbReference type="EMBL" id="JBHSBM010000011">
    <property type="protein sequence ID" value="MFC4058050.1"/>
    <property type="molecule type" value="Genomic_DNA"/>
</dbReference>
<evidence type="ECO:0000313" key="2">
    <source>
        <dbReference type="EMBL" id="MFC4058050.1"/>
    </source>
</evidence>